<evidence type="ECO:0000313" key="1">
    <source>
        <dbReference type="EMBL" id="OAA55783.1"/>
    </source>
</evidence>
<evidence type="ECO:0000313" key="2">
    <source>
        <dbReference type="Proteomes" id="UP000076874"/>
    </source>
</evidence>
<proteinExistence type="predicted"/>
<organism evidence="1 2">
    <name type="scientific">Niveomyces insectorum RCEF 264</name>
    <dbReference type="NCBI Taxonomy" id="1081102"/>
    <lineage>
        <taxon>Eukaryota</taxon>
        <taxon>Fungi</taxon>
        <taxon>Dikarya</taxon>
        <taxon>Ascomycota</taxon>
        <taxon>Pezizomycotina</taxon>
        <taxon>Sordariomycetes</taxon>
        <taxon>Hypocreomycetidae</taxon>
        <taxon>Hypocreales</taxon>
        <taxon>Cordycipitaceae</taxon>
        <taxon>Niveomyces</taxon>
    </lineage>
</organism>
<sequence length="306" mass="35181">MCFFVTVAKTCRVCGLPYKVLESASSCADESCPEAEKYVLLPETGDFYCFHCDFVSNIGLPVGPNALLTPGEKTVILVPKDLFANNPLQGPLTAEQAQRVLQIETETQRAVAERWDYMKGVYDTLRTQIAEKLETLRSAARDLEQAQAQRSDEYQFMLEVASMSPEQHTEAVQLHEKRKTKLVVQFNECAPNDDATRIALRRLLDKNNMRLTMLSWRDTFDQHEPDYDNFRANTRVVELQAASMNDLNTTVTDALNLRYARERAFHVLLPQKRAEEVSRLLLDSERKFREKEESESWSDQFLRSLE</sequence>
<keyword evidence="2" id="KW-1185">Reference proteome</keyword>
<gene>
    <name evidence="1" type="ORF">SPI_07990</name>
</gene>
<comment type="caution">
    <text evidence="1">The sequence shown here is derived from an EMBL/GenBank/DDBJ whole genome shotgun (WGS) entry which is preliminary data.</text>
</comment>
<dbReference type="Proteomes" id="UP000076874">
    <property type="component" value="Unassembled WGS sequence"/>
</dbReference>
<protein>
    <submittedName>
        <fullName evidence="1">Uncharacterized protein</fullName>
    </submittedName>
</protein>
<dbReference type="EMBL" id="AZHD01000018">
    <property type="protein sequence ID" value="OAA55783.1"/>
    <property type="molecule type" value="Genomic_DNA"/>
</dbReference>
<accession>A0A167NPV6</accession>
<name>A0A167NPV6_9HYPO</name>
<reference evidence="1 2" key="1">
    <citation type="journal article" date="2016" name="Genome Biol. Evol.">
        <title>Divergent and convergent evolution of fungal pathogenicity.</title>
        <authorList>
            <person name="Shang Y."/>
            <person name="Xiao G."/>
            <person name="Zheng P."/>
            <person name="Cen K."/>
            <person name="Zhan S."/>
            <person name="Wang C."/>
        </authorList>
    </citation>
    <scope>NUCLEOTIDE SEQUENCE [LARGE SCALE GENOMIC DNA]</scope>
    <source>
        <strain evidence="1 2">RCEF 264</strain>
    </source>
</reference>
<dbReference type="AlphaFoldDB" id="A0A167NPV6"/>